<dbReference type="InterPro" id="IPR033344">
    <property type="entry name" value="CURT1"/>
</dbReference>
<evidence type="ECO:0000259" key="4">
    <source>
        <dbReference type="Pfam" id="PF14159"/>
    </source>
</evidence>
<reference evidence="5" key="1">
    <citation type="journal article" date="2018" name="DNA Res.">
        <title>Multiple hybrid de novo genome assembly of finger millet, an orphan allotetraploid crop.</title>
        <authorList>
            <person name="Hatakeyama M."/>
            <person name="Aluri S."/>
            <person name="Balachadran M.T."/>
            <person name="Sivarajan S.R."/>
            <person name="Patrignani A."/>
            <person name="Gruter S."/>
            <person name="Poveda L."/>
            <person name="Shimizu-Inatsugi R."/>
            <person name="Baeten J."/>
            <person name="Francoijs K.J."/>
            <person name="Nataraja K.N."/>
            <person name="Reddy Y.A.N."/>
            <person name="Phadnis S."/>
            <person name="Ravikumar R.L."/>
            <person name="Schlapbach R."/>
            <person name="Sreeman S.M."/>
            <person name="Shimizu K.K."/>
        </authorList>
    </citation>
    <scope>NUCLEOTIDE SEQUENCE</scope>
</reference>
<keyword evidence="3" id="KW-0812">Transmembrane</keyword>
<evidence type="ECO:0000313" key="5">
    <source>
        <dbReference type="EMBL" id="GJN20003.1"/>
    </source>
</evidence>
<keyword evidence="6" id="KW-1185">Reference proteome</keyword>
<sequence length="160" mass="16301">MAPATPATGAAARAAAASPVAASEGSKATARSVGLGVPALPPLPGVGLASHGQPRAAASSCKRPARNVVSTAVGEPATPLTANEDLTEFVNDLKQEWDGIKNKYAVTTVAIAVTLGMWSAGAVVSAIDRLPVVPGLMETVGLGYTGWFAYKNLIFKPDRY</sequence>
<comment type="subcellular location">
    <subcellularLocation>
        <location evidence="1">Membrane</location>
        <topology evidence="1">Multi-pass membrane protein</topology>
    </subcellularLocation>
</comment>
<gene>
    <name evidence="5" type="primary">gb07325</name>
    <name evidence="5" type="ORF">PR202_gb07325</name>
</gene>
<feature type="transmembrane region" description="Helical" evidence="3">
    <location>
        <begin position="104"/>
        <end position="127"/>
    </location>
</feature>
<dbReference type="Pfam" id="PF14159">
    <property type="entry name" value="CAAD"/>
    <property type="match status" value="1"/>
</dbReference>
<accession>A0AAV5ECB2</accession>
<dbReference type="PANTHER" id="PTHR33222">
    <property type="match status" value="1"/>
</dbReference>
<feature type="compositionally biased region" description="Low complexity" evidence="2">
    <location>
        <begin position="1"/>
        <end position="22"/>
    </location>
</feature>
<dbReference type="InterPro" id="IPR025564">
    <property type="entry name" value="CAAD_dom"/>
</dbReference>
<dbReference type="PANTHER" id="PTHR33222:SF6">
    <property type="entry name" value="EXPRESSED PROTEIN"/>
    <property type="match status" value="1"/>
</dbReference>
<feature type="domain" description="Cyanobacterial aminoacyl-tRNA synthetase CAAD" evidence="4">
    <location>
        <begin position="92"/>
        <end position="159"/>
    </location>
</feature>
<evidence type="ECO:0000256" key="3">
    <source>
        <dbReference type="SAM" id="Phobius"/>
    </source>
</evidence>
<protein>
    <recommendedName>
        <fullName evidence="4">Cyanobacterial aminoacyl-tRNA synthetase CAAD domain-containing protein</fullName>
    </recommendedName>
</protein>
<dbReference type="EMBL" id="BQKI01000074">
    <property type="protein sequence ID" value="GJN20003.1"/>
    <property type="molecule type" value="Genomic_DNA"/>
</dbReference>
<keyword evidence="3" id="KW-1133">Transmembrane helix</keyword>
<dbReference type="GO" id="GO:0009535">
    <property type="term" value="C:chloroplast thylakoid membrane"/>
    <property type="evidence" value="ECO:0007669"/>
    <property type="project" value="TreeGrafter"/>
</dbReference>
<dbReference type="AlphaFoldDB" id="A0AAV5ECB2"/>
<feature type="region of interest" description="Disordered" evidence="2">
    <location>
        <begin position="1"/>
        <end position="23"/>
    </location>
</feature>
<name>A0AAV5ECB2_ELECO</name>
<proteinExistence type="predicted"/>
<reference evidence="5" key="2">
    <citation type="submission" date="2021-12" db="EMBL/GenBank/DDBJ databases">
        <title>Resequencing data analysis of finger millet.</title>
        <authorList>
            <person name="Hatakeyama M."/>
            <person name="Aluri S."/>
            <person name="Balachadran M.T."/>
            <person name="Sivarajan S.R."/>
            <person name="Poveda L."/>
            <person name="Shimizu-Inatsugi R."/>
            <person name="Schlapbach R."/>
            <person name="Sreeman S.M."/>
            <person name="Shimizu K.K."/>
        </authorList>
    </citation>
    <scope>NUCLEOTIDE SEQUENCE</scope>
</reference>
<comment type="caution">
    <text evidence="5">The sequence shown here is derived from an EMBL/GenBank/DDBJ whole genome shotgun (WGS) entry which is preliminary data.</text>
</comment>
<evidence type="ECO:0000256" key="2">
    <source>
        <dbReference type="SAM" id="MobiDB-lite"/>
    </source>
</evidence>
<keyword evidence="3" id="KW-0472">Membrane</keyword>
<organism evidence="5 6">
    <name type="scientific">Eleusine coracana subsp. coracana</name>
    <dbReference type="NCBI Taxonomy" id="191504"/>
    <lineage>
        <taxon>Eukaryota</taxon>
        <taxon>Viridiplantae</taxon>
        <taxon>Streptophyta</taxon>
        <taxon>Embryophyta</taxon>
        <taxon>Tracheophyta</taxon>
        <taxon>Spermatophyta</taxon>
        <taxon>Magnoliopsida</taxon>
        <taxon>Liliopsida</taxon>
        <taxon>Poales</taxon>
        <taxon>Poaceae</taxon>
        <taxon>PACMAD clade</taxon>
        <taxon>Chloridoideae</taxon>
        <taxon>Cynodonteae</taxon>
        <taxon>Eleusininae</taxon>
        <taxon>Eleusine</taxon>
    </lineage>
</organism>
<dbReference type="Proteomes" id="UP001054889">
    <property type="component" value="Unassembled WGS sequence"/>
</dbReference>
<feature type="transmembrane region" description="Helical" evidence="3">
    <location>
        <begin position="133"/>
        <end position="150"/>
    </location>
</feature>
<evidence type="ECO:0000256" key="1">
    <source>
        <dbReference type="ARBA" id="ARBA00004141"/>
    </source>
</evidence>
<evidence type="ECO:0000313" key="6">
    <source>
        <dbReference type="Proteomes" id="UP001054889"/>
    </source>
</evidence>